<feature type="non-terminal residue" evidence="2">
    <location>
        <position position="1"/>
    </location>
</feature>
<dbReference type="Pfam" id="PF00932">
    <property type="entry name" value="LTD"/>
    <property type="match status" value="1"/>
</dbReference>
<dbReference type="EMBL" id="BART01024721">
    <property type="protein sequence ID" value="GAG92211.1"/>
    <property type="molecule type" value="Genomic_DNA"/>
</dbReference>
<accession>X1D6V6</accession>
<proteinExistence type="predicted"/>
<name>X1D6V6_9ZZZZ</name>
<evidence type="ECO:0000259" key="1">
    <source>
        <dbReference type="Pfam" id="PF00932"/>
    </source>
</evidence>
<comment type="caution">
    <text evidence="2">The sequence shown here is derived from an EMBL/GenBank/DDBJ whole genome shotgun (WGS) entry which is preliminary data.</text>
</comment>
<dbReference type="InterPro" id="IPR036415">
    <property type="entry name" value="Lamin_tail_dom_sf"/>
</dbReference>
<dbReference type="AlphaFoldDB" id="X1D6V6"/>
<feature type="domain" description="LTD" evidence="1">
    <location>
        <begin position="47"/>
        <end position="129"/>
    </location>
</feature>
<sequence>QLAEKVLFFAETLFINRKSTGTYNFVAMSLNTPGASYEGAPNAYPKVGPIVINEIMYNPLSGDQLAEYIELYNITGADVNLYDDQDNPWKFTDGIDFTFPADANIPACGYLLVVKDAATFTSEYGSMPAGVGVLGPYGGQLSNGGEKVEIGMPGDVDQYGTPYYIRIDRVNYSDGSHPRDCPAGPDLWPTEPDGNGLSLKRIDPNLYGNDVINWDASVPSPGG</sequence>
<reference evidence="2" key="1">
    <citation type="journal article" date="2014" name="Front. Microbiol.">
        <title>High frequency of phylogenetically diverse reductive dehalogenase-homologous genes in deep subseafloor sedimentary metagenomes.</title>
        <authorList>
            <person name="Kawai M."/>
            <person name="Futagami T."/>
            <person name="Toyoda A."/>
            <person name="Takaki Y."/>
            <person name="Nishi S."/>
            <person name="Hori S."/>
            <person name="Arai W."/>
            <person name="Tsubouchi T."/>
            <person name="Morono Y."/>
            <person name="Uchiyama I."/>
            <person name="Ito T."/>
            <person name="Fujiyama A."/>
            <person name="Inagaki F."/>
            <person name="Takami H."/>
        </authorList>
    </citation>
    <scope>NUCLEOTIDE SEQUENCE</scope>
    <source>
        <strain evidence="2">Expedition CK06-06</strain>
    </source>
</reference>
<protein>
    <recommendedName>
        <fullName evidence="1">LTD domain-containing protein</fullName>
    </recommendedName>
</protein>
<organism evidence="2">
    <name type="scientific">marine sediment metagenome</name>
    <dbReference type="NCBI Taxonomy" id="412755"/>
    <lineage>
        <taxon>unclassified sequences</taxon>
        <taxon>metagenomes</taxon>
        <taxon>ecological metagenomes</taxon>
    </lineage>
</organism>
<gene>
    <name evidence="2" type="ORF">S01H4_44567</name>
</gene>
<dbReference type="SUPFAM" id="SSF74853">
    <property type="entry name" value="Lamin A/C globular tail domain"/>
    <property type="match status" value="1"/>
</dbReference>
<evidence type="ECO:0000313" key="2">
    <source>
        <dbReference type="EMBL" id="GAG92211.1"/>
    </source>
</evidence>
<dbReference type="InterPro" id="IPR001322">
    <property type="entry name" value="Lamin_tail_dom"/>
</dbReference>